<sequence length="52" mass="5989">MDHADRLGIRHCSNVVCSLVSKFVSRSPRFGSVPRRVRPKHDDGSQTEPQWR</sequence>
<dbReference type="Proteomes" id="UP000663292">
    <property type="component" value="Chromosome"/>
</dbReference>
<evidence type="ECO:0000313" key="3">
    <source>
        <dbReference type="Proteomes" id="UP000663292"/>
    </source>
</evidence>
<keyword evidence="3" id="KW-1185">Reference proteome</keyword>
<gene>
    <name evidence="2" type="ORF">HSEST_0205</name>
</gene>
<evidence type="ECO:0000256" key="1">
    <source>
        <dbReference type="SAM" id="MobiDB-lite"/>
    </source>
</evidence>
<accession>A0A897NM39</accession>
<reference evidence="2 3" key="1">
    <citation type="submission" date="2020-11" db="EMBL/GenBank/DDBJ databases">
        <title>Carbohydrate-dependent, anaerobic sulfur respiration: A novel catabolism in halophilic archaea.</title>
        <authorList>
            <person name="Sorokin D.Y."/>
            <person name="Messina E."/>
            <person name="Smedile F."/>
            <person name="La Cono V."/>
            <person name="Hallsworth J.E."/>
            <person name="Yakimov M.M."/>
        </authorList>
    </citation>
    <scope>NUCLEOTIDE SEQUENCE [LARGE SCALE GENOMIC DNA]</scope>
    <source>
        <strain evidence="2 3">HSR-Est</strain>
    </source>
</reference>
<feature type="region of interest" description="Disordered" evidence="1">
    <location>
        <begin position="29"/>
        <end position="52"/>
    </location>
</feature>
<evidence type="ECO:0000313" key="2">
    <source>
        <dbReference type="EMBL" id="QSG13758.1"/>
    </source>
</evidence>
<dbReference type="EMBL" id="CP064791">
    <property type="protein sequence ID" value="QSG13758.1"/>
    <property type="molecule type" value="Genomic_DNA"/>
</dbReference>
<protein>
    <submittedName>
        <fullName evidence="2">Uncharacterized protein</fullName>
    </submittedName>
</protein>
<organism evidence="2 3">
    <name type="scientific">Halapricum desulfuricans</name>
    <dbReference type="NCBI Taxonomy" id="2841257"/>
    <lineage>
        <taxon>Archaea</taxon>
        <taxon>Methanobacteriati</taxon>
        <taxon>Methanobacteriota</taxon>
        <taxon>Stenosarchaea group</taxon>
        <taxon>Halobacteria</taxon>
        <taxon>Halobacteriales</taxon>
        <taxon>Haloarculaceae</taxon>
        <taxon>Halapricum</taxon>
    </lineage>
</organism>
<proteinExistence type="predicted"/>
<name>A0A897NM39_9EURY</name>
<dbReference type="AlphaFoldDB" id="A0A897NM39"/>